<evidence type="ECO:0000313" key="1">
    <source>
        <dbReference type="Ensembl" id="ENSHHUP00000006767.1"/>
    </source>
</evidence>
<reference evidence="2" key="1">
    <citation type="submission" date="2018-06" db="EMBL/GenBank/DDBJ databases">
        <title>Genome assembly of Danube salmon.</title>
        <authorList>
            <person name="Macqueen D.J."/>
            <person name="Gundappa M.K."/>
        </authorList>
    </citation>
    <scope>NUCLEOTIDE SEQUENCE [LARGE SCALE GENOMIC DNA]</scope>
</reference>
<reference evidence="1" key="2">
    <citation type="submission" date="2025-08" db="UniProtKB">
        <authorList>
            <consortium name="Ensembl"/>
        </authorList>
    </citation>
    <scope>IDENTIFICATION</scope>
</reference>
<dbReference type="Proteomes" id="UP000314982">
    <property type="component" value="Unassembled WGS sequence"/>
</dbReference>
<dbReference type="AlphaFoldDB" id="A0A4W5JSY6"/>
<dbReference type="Ensembl" id="ENSHHUT00000006972.1">
    <property type="protein sequence ID" value="ENSHHUP00000006767.1"/>
    <property type="gene ID" value="ENSHHUG00000004124.1"/>
</dbReference>
<accession>A0A4W5JSY6</accession>
<dbReference type="STRING" id="62062.ENSHHUP00000006767"/>
<evidence type="ECO:0000313" key="2">
    <source>
        <dbReference type="Proteomes" id="UP000314982"/>
    </source>
</evidence>
<reference evidence="1" key="3">
    <citation type="submission" date="2025-09" db="UniProtKB">
        <authorList>
            <consortium name="Ensembl"/>
        </authorList>
    </citation>
    <scope>IDENTIFICATION</scope>
</reference>
<keyword evidence="2" id="KW-1185">Reference proteome</keyword>
<protein>
    <submittedName>
        <fullName evidence="1">Uncharacterized protein</fullName>
    </submittedName>
</protein>
<dbReference type="GeneTree" id="ENSGT00990000212128"/>
<sequence>MSSFLLLFHCQVMSTFRAQIKHEKKVPSPEKNLLEHSKEPKLTESKIFFSHLYDTFKKTQIAAKADNRIMGIHSKKDFPFENIMALLENSGLVLKYIKKNINFSLHMKRQHTDEVRRAQDRYESYVKERMYHESRMESSSPLPVLLMGHSLSRTWKKNWRELHHQDIDLIERYKTIYIANNN</sequence>
<name>A0A4W5JSY6_9TELE</name>
<organism evidence="1 2">
    <name type="scientific">Hucho hucho</name>
    <name type="common">huchen</name>
    <dbReference type="NCBI Taxonomy" id="62062"/>
    <lineage>
        <taxon>Eukaryota</taxon>
        <taxon>Metazoa</taxon>
        <taxon>Chordata</taxon>
        <taxon>Craniata</taxon>
        <taxon>Vertebrata</taxon>
        <taxon>Euteleostomi</taxon>
        <taxon>Actinopterygii</taxon>
        <taxon>Neopterygii</taxon>
        <taxon>Teleostei</taxon>
        <taxon>Protacanthopterygii</taxon>
        <taxon>Salmoniformes</taxon>
        <taxon>Salmonidae</taxon>
        <taxon>Salmoninae</taxon>
        <taxon>Hucho</taxon>
    </lineage>
</organism>
<proteinExistence type="predicted"/>